<dbReference type="AlphaFoldDB" id="A0A9Q6ELC2"/>
<accession>A0A9Q6ELC2</accession>
<sequence length="71" mass="8192">MKQGRPPKPMYVVVDHEDRIFGRWIGRSHYVLLHYTTKEAKQTIIEQRLPLAKVGIANAFTVNLAPSRFSL</sequence>
<dbReference type="Proteomes" id="UP000222310">
    <property type="component" value="Unassembled WGS sequence"/>
</dbReference>
<evidence type="ECO:0000313" key="2">
    <source>
        <dbReference type="Proteomes" id="UP000222310"/>
    </source>
</evidence>
<name>A0A9Q6ELC2_NOSLI</name>
<gene>
    <name evidence="1" type="ORF">VF08_14840</name>
</gene>
<proteinExistence type="predicted"/>
<organism evidence="1 2">
    <name type="scientific">Nostoc linckia z8</name>
    <dbReference type="NCBI Taxonomy" id="1628746"/>
    <lineage>
        <taxon>Bacteria</taxon>
        <taxon>Bacillati</taxon>
        <taxon>Cyanobacteriota</taxon>
        <taxon>Cyanophyceae</taxon>
        <taxon>Nostocales</taxon>
        <taxon>Nostocaceae</taxon>
        <taxon>Nostoc</taxon>
    </lineage>
</organism>
<dbReference type="GeneID" id="57096860"/>
<protein>
    <submittedName>
        <fullName evidence="1">Uncharacterized protein</fullName>
    </submittedName>
</protein>
<comment type="caution">
    <text evidence="1">The sequence shown here is derived from an EMBL/GenBank/DDBJ whole genome shotgun (WGS) entry which is preliminary data.</text>
</comment>
<evidence type="ECO:0000313" key="1">
    <source>
        <dbReference type="EMBL" id="PHK03592.1"/>
    </source>
</evidence>
<dbReference type="RefSeq" id="WP_099069244.1">
    <property type="nucleotide sequence ID" value="NZ_LAHD01000036.1"/>
</dbReference>
<reference evidence="1 2" key="1">
    <citation type="submission" date="2015-02" db="EMBL/GenBank/DDBJ databases">
        <title>Nostoc linckia genome annotation.</title>
        <authorList>
            <person name="Zhou Z."/>
        </authorList>
    </citation>
    <scope>NUCLEOTIDE SEQUENCE [LARGE SCALE GENOMIC DNA]</scope>
    <source>
        <strain evidence="2">z8</strain>
    </source>
</reference>
<dbReference type="EMBL" id="LAHD01000036">
    <property type="protein sequence ID" value="PHK03592.1"/>
    <property type="molecule type" value="Genomic_DNA"/>
</dbReference>